<evidence type="ECO:0000256" key="2">
    <source>
        <dbReference type="ARBA" id="ARBA00005810"/>
    </source>
</evidence>
<evidence type="ECO:0000256" key="11">
    <source>
        <dbReference type="ARBA" id="ARBA00029766"/>
    </source>
</evidence>
<feature type="domain" description="7,8-dihydro-6-hydroxymethylpterin-pyrophosphokinase" evidence="14">
    <location>
        <begin position="86"/>
        <end position="97"/>
    </location>
</feature>
<dbReference type="AlphaFoldDB" id="A0A0K1PKG2"/>
<dbReference type="SUPFAM" id="SSF55083">
    <property type="entry name" value="6-hydroxymethyl-7,8-dihydropterin pyrophosphokinase, HPPK"/>
    <property type="match status" value="1"/>
</dbReference>
<sequence>MRVVIGLGTNLGDRLATMREAVRRIATFADVVSRSHVYETAPIGPDQPDYLNAAVLVEWRGTALDLLDELRRIEADLGRDREKEMRWGPRTMDLDMLWIDGLVVDEPRLSVPHPRMHERAFALAPLLDVAPEATNPRTNEHYTLPDGQTVTRSNRSL</sequence>
<evidence type="ECO:0000256" key="8">
    <source>
        <dbReference type="ARBA" id="ARBA00022840"/>
    </source>
</evidence>
<name>A0A0K1PKG2_9BACT</name>
<evidence type="ECO:0000256" key="10">
    <source>
        <dbReference type="ARBA" id="ARBA00029409"/>
    </source>
</evidence>
<dbReference type="UniPathway" id="UPA00077">
    <property type="reaction ID" value="UER00155"/>
</dbReference>
<gene>
    <name evidence="15" type="ORF">AKJ09_00692</name>
</gene>
<dbReference type="OrthoDB" id="9808041at2"/>
<dbReference type="PANTHER" id="PTHR43071">
    <property type="entry name" value="2-AMINO-4-HYDROXY-6-HYDROXYMETHYLDIHYDROPTERIDINE PYROPHOSPHOKINASE"/>
    <property type="match status" value="1"/>
</dbReference>
<dbReference type="PATRIC" id="fig|1391654.3.peg.700"/>
<evidence type="ECO:0000256" key="3">
    <source>
        <dbReference type="ARBA" id="ARBA00013253"/>
    </source>
</evidence>
<reference evidence="15 16" key="1">
    <citation type="submission" date="2015-08" db="EMBL/GenBank/DDBJ databases">
        <authorList>
            <person name="Babu N.S."/>
            <person name="Beckwith C.J."/>
            <person name="Beseler K.G."/>
            <person name="Brison A."/>
            <person name="Carone J.V."/>
            <person name="Caskin T.P."/>
            <person name="Diamond M."/>
            <person name="Durham M.E."/>
            <person name="Foxe J.M."/>
            <person name="Go M."/>
            <person name="Henderson B.A."/>
            <person name="Jones I.B."/>
            <person name="McGettigan J.A."/>
            <person name="Micheletti S.J."/>
            <person name="Nasrallah M.E."/>
            <person name="Ortiz D."/>
            <person name="Piller C.R."/>
            <person name="Privatt S.R."/>
            <person name="Schneider S.L."/>
            <person name="Sharp S."/>
            <person name="Smith T.C."/>
            <person name="Stanton J.D."/>
            <person name="Ullery H.E."/>
            <person name="Wilson R.J."/>
            <person name="Serrano M.G."/>
            <person name="Buck G."/>
            <person name="Lee V."/>
            <person name="Wang Y."/>
            <person name="Carvalho R."/>
            <person name="Voegtly L."/>
            <person name="Shi R."/>
            <person name="Duckworth R."/>
            <person name="Johnson A."/>
            <person name="Loviza R."/>
            <person name="Walstead R."/>
            <person name="Shah Z."/>
            <person name="Kiflezghi M."/>
            <person name="Wade K."/>
            <person name="Ball S.L."/>
            <person name="Bradley K.W."/>
            <person name="Asai D.J."/>
            <person name="Bowman C.A."/>
            <person name="Russell D.A."/>
            <person name="Pope W.H."/>
            <person name="Jacobs-Sera D."/>
            <person name="Hendrix R.W."/>
            <person name="Hatfull G.F."/>
        </authorList>
    </citation>
    <scope>NUCLEOTIDE SEQUENCE [LARGE SCALE GENOMIC DNA]</scope>
    <source>
        <strain evidence="15 16">DSM 27648</strain>
    </source>
</reference>
<evidence type="ECO:0000256" key="12">
    <source>
        <dbReference type="ARBA" id="ARBA00033413"/>
    </source>
</evidence>
<evidence type="ECO:0000256" key="7">
    <source>
        <dbReference type="ARBA" id="ARBA00022777"/>
    </source>
</evidence>
<dbReference type="GO" id="GO:0003848">
    <property type="term" value="F:2-amino-4-hydroxy-6-hydroxymethyldihydropteridine diphosphokinase activity"/>
    <property type="evidence" value="ECO:0007669"/>
    <property type="project" value="UniProtKB-EC"/>
</dbReference>
<dbReference type="GO" id="GO:0005524">
    <property type="term" value="F:ATP binding"/>
    <property type="evidence" value="ECO:0007669"/>
    <property type="project" value="UniProtKB-KW"/>
</dbReference>
<dbReference type="GO" id="GO:0046656">
    <property type="term" value="P:folic acid biosynthetic process"/>
    <property type="evidence" value="ECO:0007669"/>
    <property type="project" value="UniProtKB-KW"/>
</dbReference>
<comment type="function">
    <text evidence="10">Catalyzes the transfer of pyrophosphate from adenosine triphosphate (ATP) to 6-hydroxymethyl-7,8-dihydropterin, an enzymatic step in folate biosynthesis pathway.</text>
</comment>
<dbReference type="GO" id="GO:0046654">
    <property type="term" value="P:tetrahydrofolate biosynthetic process"/>
    <property type="evidence" value="ECO:0007669"/>
    <property type="project" value="UniProtKB-UniPathway"/>
</dbReference>
<accession>A0A0K1PKG2</accession>
<dbReference type="STRING" id="1391654.AKJ09_00692"/>
<evidence type="ECO:0000256" key="9">
    <source>
        <dbReference type="ARBA" id="ARBA00022909"/>
    </source>
</evidence>
<dbReference type="Gene3D" id="3.30.70.560">
    <property type="entry name" value="7,8-Dihydro-6-hydroxymethylpterin-pyrophosphokinase HPPK"/>
    <property type="match status" value="1"/>
</dbReference>
<dbReference type="PROSITE" id="PS00794">
    <property type="entry name" value="HPPK"/>
    <property type="match status" value="1"/>
</dbReference>
<organism evidence="15 16">
    <name type="scientific">Labilithrix luteola</name>
    <dbReference type="NCBI Taxonomy" id="1391654"/>
    <lineage>
        <taxon>Bacteria</taxon>
        <taxon>Pseudomonadati</taxon>
        <taxon>Myxococcota</taxon>
        <taxon>Polyangia</taxon>
        <taxon>Polyangiales</taxon>
        <taxon>Labilitrichaceae</taxon>
        <taxon>Labilithrix</taxon>
    </lineage>
</organism>
<dbReference type="CDD" id="cd00483">
    <property type="entry name" value="HPPK"/>
    <property type="match status" value="1"/>
</dbReference>
<dbReference type="Proteomes" id="UP000064967">
    <property type="component" value="Chromosome"/>
</dbReference>
<evidence type="ECO:0000256" key="5">
    <source>
        <dbReference type="ARBA" id="ARBA00022679"/>
    </source>
</evidence>
<keyword evidence="9" id="KW-0289">Folate biosynthesis</keyword>
<dbReference type="KEGG" id="llu:AKJ09_00692"/>
<dbReference type="EC" id="2.7.6.3" evidence="3"/>
<protein>
    <recommendedName>
        <fullName evidence="4">2-amino-4-hydroxy-6-hydroxymethyldihydropteridine pyrophosphokinase</fullName>
        <ecNumber evidence="3">2.7.6.3</ecNumber>
    </recommendedName>
    <alternativeName>
        <fullName evidence="11">6-hydroxymethyl-7,8-dihydropterin pyrophosphokinase</fullName>
    </alternativeName>
    <alternativeName>
        <fullName evidence="12">7,8-dihydro-6-hydroxymethylpterin-pyrophosphokinase</fullName>
    </alternativeName>
</protein>
<dbReference type="RefSeq" id="WP_146645690.1">
    <property type="nucleotide sequence ID" value="NZ_CP012333.1"/>
</dbReference>
<feature type="region of interest" description="Disordered" evidence="13">
    <location>
        <begin position="133"/>
        <end position="157"/>
    </location>
</feature>
<dbReference type="Pfam" id="PF01288">
    <property type="entry name" value="HPPK"/>
    <property type="match status" value="1"/>
</dbReference>
<keyword evidence="8" id="KW-0067">ATP-binding</keyword>
<keyword evidence="7 15" id="KW-0418">Kinase</keyword>
<dbReference type="PANTHER" id="PTHR43071:SF1">
    <property type="entry name" value="2-AMINO-4-HYDROXY-6-HYDROXYMETHYLDIHYDROPTERIDINE PYROPHOSPHOKINASE"/>
    <property type="match status" value="1"/>
</dbReference>
<evidence type="ECO:0000256" key="4">
    <source>
        <dbReference type="ARBA" id="ARBA00016218"/>
    </source>
</evidence>
<evidence type="ECO:0000313" key="16">
    <source>
        <dbReference type="Proteomes" id="UP000064967"/>
    </source>
</evidence>
<feature type="compositionally biased region" description="Polar residues" evidence="13">
    <location>
        <begin position="146"/>
        <end position="157"/>
    </location>
</feature>
<dbReference type="NCBIfam" id="TIGR01498">
    <property type="entry name" value="folK"/>
    <property type="match status" value="1"/>
</dbReference>
<dbReference type="InterPro" id="IPR000550">
    <property type="entry name" value="Hppk"/>
</dbReference>
<evidence type="ECO:0000256" key="1">
    <source>
        <dbReference type="ARBA" id="ARBA00005051"/>
    </source>
</evidence>
<dbReference type="GO" id="GO:0016301">
    <property type="term" value="F:kinase activity"/>
    <property type="evidence" value="ECO:0007669"/>
    <property type="project" value="UniProtKB-KW"/>
</dbReference>
<keyword evidence="5" id="KW-0808">Transferase</keyword>
<evidence type="ECO:0000256" key="13">
    <source>
        <dbReference type="SAM" id="MobiDB-lite"/>
    </source>
</evidence>
<keyword evidence="6" id="KW-0547">Nucleotide-binding</keyword>
<comment type="similarity">
    <text evidence="2">Belongs to the HPPK family.</text>
</comment>
<comment type="pathway">
    <text evidence="1">Cofactor biosynthesis; tetrahydrofolate biosynthesis; 2-amino-4-hydroxy-6-hydroxymethyl-7,8-dihydropteridine diphosphate from 7,8-dihydroneopterin triphosphate: step 4/4.</text>
</comment>
<keyword evidence="16" id="KW-1185">Reference proteome</keyword>
<evidence type="ECO:0000259" key="14">
    <source>
        <dbReference type="PROSITE" id="PS00794"/>
    </source>
</evidence>
<dbReference type="InterPro" id="IPR035907">
    <property type="entry name" value="Hppk_sf"/>
</dbReference>
<evidence type="ECO:0000256" key="6">
    <source>
        <dbReference type="ARBA" id="ARBA00022741"/>
    </source>
</evidence>
<dbReference type="EMBL" id="CP012333">
    <property type="protein sequence ID" value="AKU94028.1"/>
    <property type="molecule type" value="Genomic_DNA"/>
</dbReference>
<proteinExistence type="inferred from homology"/>
<evidence type="ECO:0000313" key="15">
    <source>
        <dbReference type="EMBL" id="AKU94028.1"/>
    </source>
</evidence>